<dbReference type="InterPro" id="IPR013397">
    <property type="entry name" value="CRISPR-assoc_prot_Csy1"/>
</dbReference>
<protein>
    <submittedName>
        <fullName evidence="1">Type I-F CRISPR-associated protein Csy1</fullName>
    </submittedName>
</protein>
<dbReference type="RefSeq" id="WP_252771722.1">
    <property type="nucleotide sequence ID" value="NZ_JAMXMC010000013.1"/>
</dbReference>
<keyword evidence="2" id="KW-1185">Reference proteome</keyword>
<evidence type="ECO:0000313" key="1">
    <source>
        <dbReference type="EMBL" id="MCO5978814.1"/>
    </source>
</evidence>
<dbReference type="NCBIfam" id="TIGR02564">
    <property type="entry name" value="cas_Csy1"/>
    <property type="match status" value="1"/>
</dbReference>
<gene>
    <name evidence="1" type="primary">csy1</name>
    <name evidence="1" type="ORF">M0L44_19115</name>
</gene>
<name>A0ABT1BSB2_9BURK</name>
<dbReference type="Pfam" id="PF09611">
    <property type="entry name" value="Cas_Csy1"/>
    <property type="match status" value="1"/>
</dbReference>
<sequence length="443" mass="49521">MKHATHLTDLLTIHFRENRMSPPDSLRTTAIRSVITEFLQQRLAAKLEKLAEDDPKRAELQAQFQPAAWLGDAARRVGQIQAVTHSLKPIHPEAKGSSLYREPSSLSPLDELGSHALGDAFDTDVVGNAAALDVYKFLKLTHQGQSLLGLTAQADADLGAALSDDAAQANAWMATFAGLSEARGGLSSHTLAKQLYWPVGDDPHDDTGYHLLAPLYPTSLVHRVYQTLQEDRFSEEAKAAREARKAGHWHERPVREYPHLAIQKLGGTKPQNISQLNSERRGDNLLLASLPPVWRSAEVRPVLGTVSLFKVFRHRPEARRLTLLLRRFLEGDPASNLATRTQRGEWVEALLEELMLFTAEQQTLEPGWSSGSRCKLPAAHRAWLDPDGESDPVPDLIDELAQDFANWLNHELCDPLPMGDPEYLRWRKQARELFKAMEREGVL</sequence>
<organism evidence="1 2">
    <name type="scientific">Ideonella oryzae</name>
    <dbReference type="NCBI Taxonomy" id="2937441"/>
    <lineage>
        <taxon>Bacteria</taxon>
        <taxon>Pseudomonadati</taxon>
        <taxon>Pseudomonadota</taxon>
        <taxon>Betaproteobacteria</taxon>
        <taxon>Burkholderiales</taxon>
        <taxon>Sphaerotilaceae</taxon>
        <taxon>Ideonella</taxon>
    </lineage>
</organism>
<evidence type="ECO:0000313" key="2">
    <source>
        <dbReference type="Proteomes" id="UP001204851"/>
    </source>
</evidence>
<proteinExistence type="predicted"/>
<accession>A0ABT1BSB2</accession>
<reference evidence="1 2" key="1">
    <citation type="submission" date="2022-06" db="EMBL/GenBank/DDBJ databases">
        <title>Ideonella sp. NS12-5 Genome sequencing and assembly.</title>
        <authorList>
            <person name="Jung Y."/>
        </authorList>
    </citation>
    <scope>NUCLEOTIDE SEQUENCE [LARGE SCALE GENOMIC DNA]</scope>
    <source>
        <strain evidence="1 2">NS12-5</strain>
    </source>
</reference>
<dbReference type="EMBL" id="JAMXMC010000013">
    <property type="protein sequence ID" value="MCO5978814.1"/>
    <property type="molecule type" value="Genomic_DNA"/>
</dbReference>
<dbReference type="Proteomes" id="UP001204851">
    <property type="component" value="Unassembled WGS sequence"/>
</dbReference>
<comment type="caution">
    <text evidence="1">The sequence shown here is derived from an EMBL/GenBank/DDBJ whole genome shotgun (WGS) entry which is preliminary data.</text>
</comment>